<name>A0A0C6F756_PSEAI</name>
<dbReference type="InterPro" id="IPR029044">
    <property type="entry name" value="Nucleotide-diphossugar_trans"/>
</dbReference>
<protein>
    <submittedName>
        <fullName evidence="13">Glycosyltransferase</fullName>
    </submittedName>
</protein>
<evidence type="ECO:0000313" key="15">
    <source>
        <dbReference type="EMBL" id="RPM20029.1"/>
    </source>
</evidence>
<evidence type="ECO:0000256" key="1">
    <source>
        <dbReference type="ARBA" id="ARBA00004651"/>
    </source>
</evidence>
<evidence type="ECO:0000313" key="18">
    <source>
        <dbReference type="Proteomes" id="UP000433532"/>
    </source>
</evidence>
<sequence>MMIEPSLASKLEAPCLLSVVVPVFNEEAVLPAFHQRLGAVLGDLGDDCEVLYVDDGSTDRSATILAQLQAADRRVGVARFTRNFGKEQAMSAGLKLSRGAAVIVIDADLQDPPELIPQMLDAWIGGAEMVNMRRRSRAGESWLKRASASAFYRLINRLSEVPIPRDVGDFRLLDRRVVDALCELPEGNRFMKGLFAWVGFRQVDIAYSRAARVAGHSKWRYWRLWNFALEGITGFSTAPLKVAGYLGLLSLLAALATLLAGIFGQQEIHEHWPVIAALFLIGGLQLLAIGVCSEYLGRMTMEARRRPLYLIDRYLPAQVGGANP</sequence>
<dbReference type="Proteomes" id="UP000644192">
    <property type="component" value="Unassembled WGS sequence"/>
</dbReference>
<comment type="subcellular location">
    <subcellularLocation>
        <location evidence="1">Cell membrane</location>
        <topology evidence="1">Multi-pass membrane protein</topology>
    </subcellularLocation>
</comment>
<evidence type="ECO:0000313" key="16">
    <source>
        <dbReference type="Proteomes" id="UP000045039"/>
    </source>
</evidence>
<evidence type="ECO:0000256" key="3">
    <source>
        <dbReference type="ARBA" id="ARBA00022519"/>
    </source>
</evidence>
<keyword evidence="5 13" id="KW-0808">Transferase</keyword>
<evidence type="ECO:0000256" key="4">
    <source>
        <dbReference type="ARBA" id="ARBA00022676"/>
    </source>
</evidence>
<dbReference type="GO" id="GO:0016757">
    <property type="term" value="F:glycosyltransferase activity"/>
    <property type="evidence" value="ECO:0007669"/>
    <property type="project" value="UniProtKB-KW"/>
</dbReference>
<comment type="caution">
    <text evidence="13">The sequence shown here is derived from an EMBL/GenBank/DDBJ whole genome shotgun (WGS) entry which is preliminary data.</text>
</comment>
<evidence type="ECO:0000256" key="2">
    <source>
        <dbReference type="ARBA" id="ARBA00022475"/>
    </source>
</evidence>
<accession>A0A0C6F756</accession>
<keyword evidence="8 10" id="KW-0472">Membrane</keyword>
<dbReference type="AlphaFoldDB" id="A0A0C6F756"/>
<evidence type="ECO:0000256" key="6">
    <source>
        <dbReference type="ARBA" id="ARBA00022692"/>
    </source>
</evidence>
<dbReference type="EMBL" id="WXZT01000005">
    <property type="protein sequence ID" value="MZZ12495.1"/>
    <property type="molecule type" value="Genomic_DNA"/>
</dbReference>
<feature type="transmembrane region" description="Helical" evidence="10">
    <location>
        <begin position="275"/>
        <end position="296"/>
    </location>
</feature>
<reference evidence="14" key="6">
    <citation type="submission" date="2020-01" db="EMBL/GenBank/DDBJ databases">
        <title>Bacteria Cultured from War Wounds Associated with the Conflict in Eastern Ukraine.</title>
        <authorList>
            <person name="Snesrud E."/>
            <person name="Galac M.R."/>
            <person name="Mc Gann P."/>
            <person name="Valentine K."/>
            <person name="Viacheslav K."/>
        </authorList>
    </citation>
    <scope>NUCLEOTIDE SEQUENCE</scope>
    <source>
        <strain evidence="14">VNMU148</strain>
    </source>
</reference>
<dbReference type="EMBL" id="CVVU01000198">
    <property type="protein sequence ID" value="CRO89191.1"/>
    <property type="molecule type" value="Genomic_DNA"/>
</dbReference>
<keyword evidence="4" id="KW-0328">Glycosyltransferase</keyword>
<dbReference type="Pfam" id="PF00535">
    <property type="entry name" value="Glycos_transf_2"/>
    <property type="match status" value="1"/>
</dbReference>
<dbReference type="RefSeq" id="WP_003107470.1">
    <property type="nucleotide sequence ID" value="NZ_AP014651.1"/>
</dbReference>
<dbReference type="PANTHER" id="PTHR48090">
    <property type="entry name" value="UNDECAPRENYL-PHOSPHATE 4-DEOXY-4-FORMAMIDO-L-ARABINOSE TRANSFERASE-RELATED"/>
    <property type="match status" value="1"/>
</dbReference>
<gene>
    <name evidence="12" type="primary">yfdH</name>
    <name evidence="13" type="ORF">GNQ48_05215</name>
    <name evidence="14" type="ORF">GUL26_09560</name>
    <name evidence="15" type="ORF">IPC1295_07020</name>
    <name evidence="12" type="ORF">PAERUG_P19_London_7_VIM_2_05_10_02783</name>
</gene>
<dbReference type="Proteomes" id="UP000433532">
    <property type="component" value="Unassembled WGS sequence"/>
</dbReference>
<dbReference type="EMBL" id="NSNE01000003">
    <property type="protein sequence ID" value="RPM20029.1"/>
    <property type="molecule type" value="Genomic_DNA"/>
</dbReference>
<evidence type="ECO:0000256" key="7">
    <source>
        <dbReference type="ARBA" id="ARBA00022989"/>
    </source>
</evidence>
<keyword evidence="6 10" id="KW-0812">Transmembrane</keyword>
<reference evidence="15 17" key="4">
    <citation type="submission" date="2019-01" db="EMBL/GenBank/DDBJ databases">
        <title>The Pseudomonas aeruginosa pan-genome provides new insights on its population structure, horizontal gene transfer and pathogenicity.</title>
        <authorList>
            <person name="Freschi L."/>
            <person name="Vincent A.T."/>
            <person name="Jeukens J."/>
            <person name="Emond-Rheault J.-G."/>
            <person name="Kukavica-Ibrulj I."/>
            <person name="Dupont M.-J."/>
            <person name="Charette S.J."/>
            <person name="Boyle B."/>
            <person name="Levesque R.C."/>
        </authorList>
    </citation>
    <scope>NUCLEOTIDE SEQUENCE [LARGE SCALE GENOMIC DNA]</scope>
    <source>
        <strain evidence="15 17">PA-W36</strain>
    </source>
</reference>
<dbReference type="FunFam" id="3.90.550.10:FF:000079">
    <property type="entry name" value="Probable glycosyl transferase"/>
    <property type="match status" value="1"/>
</dbReference>
<evidence type="ECO:0000259" key="11">
    <source>
        <dbReference type="Pfam" id="PF00535"/>
    </source>
</evidence>
<dbReference type="Proteomes" id="UP000284767">
    <property type="component" value="Unassembled WGS sequence"/>
</dbReference>
<dbReference type="Gene3D" id="3.90.550.10">
    <property type="entry name" value="Spore Coat Polysaccharide Biosynthesis Protein SpsA, Chain A"/>
    <property type="match status" value="1"/>
</dbReference>
<evidence type="ECO:0000313" key="12">
    <source>
        <dbReference type="EMBL" id="CRO89191.1"/>
    </source>
</evidence>
<dbReference type="GO" id="GO:0005886">
    <property type="term" value="C:plasma membrane"/>
    <property type="evidence" value="ECO:0007669"/>
    <property type="project" value="UniProtKB-SubCell"/>
</dbReference>
<reference evidence="12" key="2">
    <citation type="submission" date="2015-06" db="EMBL/GenBank/DDBJ databases">
        <authorList>
            <person name="Radhakrishnan R."/>
            <person name="Underwood A."/>
            <person name="Al-Shahib A."/>
        </authorList>
    </citation>
    <scope>NUCLEOTIDE SEQUENCE</scope>
    <source>
        <strain evidence="12">P19_London_7_VIM_2_05_10</strain>
    </source>
</reference>
<keyword evidence="3" id="KW-0997">Cell inner membrane</keyword>
<comment type="similarity">
    <text evidence="9">Belongs to the glycosyltransferase 2 family. GtrB subfamily.</text>
</comment>
<evidence type="ECO:0000313" key="17">
    <source>
        <dbReference type="Proteomes" id="UP000284767"/>
    </source>
</evidence>
<dbReference type="PANTHER" id="PTHR48090:SF1">
    <property type="entry name" value="PROPHAGE BACTOPRENOL GLUCOSYL TRANSFERASE HOMOLOG"/>
    <property type="match status" value="1"/>
</dbReference>
<keyword evidence="7 10" id="KW-1133">Transmembrane helix</keyword>
<dbReference type="InterPro" id="IPR001173">
    <property type="entry name" value="Glyco_trans_2-like"/>
</dbReference>
<proteinExistence type="inferred from homology"/>
<dbReference type="SUPFAM" id="SSF53448">
    <property type="entry name" value="Nucleotide-diphospho-sugar transferases"/>
    <property type="match status" value="1"/>
</dbReference>
<evidence type="ECO:0000313" key="14">
    <source>
        <dbReference type="EMBL" id="MZZ12495.1"/>
    </source>
</evidence>
<evidence type="ECO:0000256" key="5">
    <source>
        <dbReference type="ARBA" id="ARBA00022679"/>
    </source>
</evidence>
<dbReference type="CDD" id="cd04187">
    <property type="entry name" value="DPM1_like_bac"/>
    <property type="match status" value="1"/>
</dbReference>
<evidence type="ECO:0000256" key="9">
    <source>
        <dbReference type="ARBA" id="ARBA00038152"/>
    </source>
</evidence>
<reference evidence="16" key="1">
    <citation type="submission" date="2015-06" db="EMBL/GenBank/DDBJ databases">
        <authorList>
            <person name="Radhakrishnan Rajesh"/>
            <person name="Underwood Anthony"/>
            <person name="Al-Shahib Ali"/>
        </authorList>
    </citation>
    <scope>NUCLEOTIDE SEQUENCE [LARGE SCALE GENOMIC DNA]</scope>
    <source>
        <strain evidence="16">P19_London_7_VIM_2_05_10</strain>
    </source>
</reference>
<feature type="domain" description="Glycosyltransferase 2-like" evidence="11">
    <location>
        <begin position="18"/>
        <end position="180"/>
    </location>
</feature>
<reference evidence="13 18" key="5">
    <citation type="submission" date="2019-11" db="EMBL/GenBank/DDBJ databases">
        <title>Genomes of ocular Pseudomonas aeruginosa isolates.</title>
        <authorList>
            <person name="Khan M."/>
            <person name="Rice S.A."/>
            <person name="Willcox M.D.P."/>
            <person name="Stapleton F."/>
        </authorList>
    </citation>
    <scope>NUCLEOTIDE SEQUENCE [LARGE SCALE GENOMIC DNA]</scope>
    <source>
        <strain evidence="13 18">PA221</strain>
    </source>
</reference>
<reference evidence="15 17" key="3">
    <citation type="submission" date="2017-08" db="EMBL/GenBank/DDBJ databases">
        <authorList>
            <person name="Feschi L."/>
            <person name="Jeukens J."/>
            <person name="Emond-Rheault J.-G."/>
            <person name="Kukavica-Ibrulj I."/>
            <person name="Boyle B."/>
            <person name="Levesque R.C."/>
        </authorList>
    </citation>
    <scope>NUCLEOTIDE SEQUENCE [LARGE SCALE GENOMIC DNA]</scope>
    <source>
        <strain evidence="15 17">PA-W36</strain>
    </source>
</reference>
<feature type="transmembrane region" description="Helical" evidence="10">
    <location>
        <begin position="242"/>
        <end position="263"/>
    </location>
</feature>
<keyword evidence="2" id="KW-1003">Cell membrane</keyword>
<organism evidence="13 18">
    <name type="scientific">Pseudomonas aeruginosa</name>
    <dbReference type="NCBI Taxonomy" id="287"/>
    <lineage>
        <taxon>Bacteria</taxon>
        <taxon>Pseudomonadati</taxon>
        <taxon>Pseudomonadota</taxon>
        <taxon>Gammaproteobacteria</taxon>
        <taxon>Pseudomonadales</taxon>
        <taxon>Pseudomonadaceae</taxon>
        <taxon>Pseudomonas</taxon>
    </lineage>
</organism>
<dbReference type="Proteomes" id="UP000045039">
    <property type="component" value="Unassembled WGS sequence"/>
</dbReference>
<evidence type="ECO:0000313" key="13">
    <source>
        <dbReference type="EMBL" id="MUI34399.1"/>
    </source>
</evidence>
<dbReference type="InterPro" id="IPR050256">
    <property type="entry name" value="Glycosyltransferase_2"/>
</dbReference>
<evidence type="ECO:0000256" key="8">
    <source>
        <dbReference type="ARBA" id="ARBA00023136"/>
    </source>
</evidence>
<dbReference type="EMBL" id="WOAD01000002">
    <property type="protein sequence ID" value="MUI34399.1"/>
    <property type="molecule type" value="Genomic_DNA"/>
</dbReference>
<evidence type="ECO:0000256" key="10">
    <source>
        <dbReference type="SAM" id="Phobius"/>
    </source>
</evidence>